<accession>A0A251ZYG5</accession>
<reference evidence="2 3" key="1">
    <citation type="submission" date="2014-06" db="EMBL/GenBank/DDBJ databases">
        <authorList>
            <person name="Ju J."/>
            <person name="Zhang J."/>
        </authorList>
    </citation>
    <scope>NUCLEOTIDE SEQUENCE [LARGE SCALE GENOMIC DNA]</scope>
    <source>
        <strain evidence="2">DmW_045</strain>
    </source>
</reference>
<comment type="caution">
    <text evidence="2">The sequence shown here is derived from an EMBL/GenBank/DDBJ whole genome shotgun (WGS) entry which is preliminary data.</text>
</comment>
<sequence length="86" mass="9835">MNELVAQSQQNNSQQQNEEAQKADQATYNSTMAQWEDIEPKCAEAEATNRTINYNGKHLNTERCSNLRKIIDQIQKQADLQGLDTH</sequence>
<dbReference type="AlphaFoldDB" id="A0A251ZYG5"/>
<dbReference type="RefSeq" id="WP_086553128.1">
    <property type="nucleotide sequence ID" value="NZ_JOMO01000055.1"/>
</dbReference>
<feature type="compositionally biased region" description="Low complexity" evidence="1">
    <location>
        <begin position="1"/>
        <end position="18"/>
    </location>
</feature>
<name>A0A251ZYG5_9PROT</name>
<dbReference type="EMBL" id="JOMO01000055">
    <property type="protein sequence ID" value="OUI79705.1"/>
    <property type="molecule type" value="Genomic_DNA"/>
</dbReference>
<organism evidence="2 3">
    <name type="scientific">Acetobacter orientalis</name>
    <dbReference type="NCBI Taxonomy" id="146474"/>
    <lineage>
        <taxon>Bacteria</taxon>
        <taxon>Pseudomonadati</taxon>
        <taxon>Pseudomonadota</taxon>
        <taxon>Alphaproteobacteria</taxon>
        <taxon>Acetobacterales</taxon>
        <taxon>Acetobacteraceae</taxon>
        <taxon>Acetobacter</taxon>
    </lineage>
</organism>
<dbReference type="Proteomes" id="UP000194639">
    <property type="component" value="Unassembled WGS sequence"/>
</dbReference>
<gene>
    <name evidence="2" type="ORF">HK12_12475</name>
</gene>
<evidence type="ECO:0000313" key="2">
    <source>
        <dbReference type="EMBL" id="OUI79705.1"/>
    </source>
</evidence>
<protein>
    <submittedName>
        <fullName evidence="2">Uncharacterized protein</fullName>
    </submittedName>
</protein>
<evidence type="ECO:0000313" key="3">
    <source>
        <dbReference type="Proteomes" id="UP000194639"/>
    </source>
</evidence>
<evidence type="ECO:0000256" key="1">
    <source>
        <dbReference type="SAM" id="MobiDB-lite"/>
    </source>
</evidence>
<proteinExistence type="predicted"/>
<feature type="region of interest" description="Disordered" evidence="1">
    <location>
        <begin position="1"/>
        <end position="32"/>
    </location>
</feature>